<comment type="caution">
    <text evidence="2">The sequence shown here is derived from an EMBL/GenBank/DDBJ whole genome shotgun (WGS) entry which is preliminary data.</text>
</comment>
<accession>X1RKD4</accession>
<name>X1RKD4_9ZZZZ</name>
<dbReference type="AlphaFoldDB" id="X1RKD4"/>
<proteinExistence type="predicted"/>
<dbReference type="InterPro" id="IPR053830">
    <property type="entry name" value="DUF6922"/>
</dbReference>
<dbReference type="EMBL" id="BARW01014882">
    <property type="protein sequence ID" value="GAI81083.1"/>
    <property type="molecule type" value="Genomic_DNA"/>
</dbReference>
<protein>
    <recommendedName>
        <fullName evidence="1">DUF6922 domain-containing protein</fullName>
    </recommendedName>
</protein>
<evidence type="ECO:0000259" key="1">
    <source>
        <dbReference type="Pfam" id="PF21956"/>
    </source>
</evidence>
<gene>
    <name evidence="2" type="ORF">S12H4_26261</name>
</gene>
<sequence>MNMKNNIIARLKKQYFWDVDFNKLDAEADKRLIILRVFNLGDLKEINLIIEYYGRNKILNVLYNINYLDPKTLNFIVKLFNVPKNKFKCYTREPLKHQHWS</sequence>
<evidence type="ECO:0000313" key="2">
    <source>
        <dbReference type="EMBL" id="GAI81083.1"/>
    </source>
</evidence>
<organism evidence="2">
    <name type="scientific">marine sediment metagenome</name>
    <dbReference type="NCBI Taxonomy" id="412755"/>
    <lineage>
        <taxon>unclassified sequences</taxon>
        <taxon>metagenomes</taxon>
        <taxon>ecological metagenomes</taxon>
    </lineage>
</organism>
<reference evidence="2" key="1">
    <citation type="journal article" date="2014" name="Front. Microbiol.">
        <title>High frequency of phylogenetically diverse reductive dehalogenase-homologous genes in deep subseafloor sedimentary metagenomes.</title>
        <authorList>
            <person name="Kawai M."/>
            <person name="Futagami T."/>
            <person name="Toyoda A."/>
            <person name="Takaki Y."/>
            <person name="Nishi S."/>
            <person name="Hori S."/>
            <person name="Arai W."/>
            <person name="Tsubouchi T."/>
            <person name="Morono Y."/>
            <person name="Uchiyama I."/>
            <person name="Ito T."/>
            <person name="Fujiyama A."/>
            <person name="Inagaki F."/>
            <person name="Takami H."/>
        </authorList>
    </citation>
    <scope>NUCLEOTIDE SEQUENCE</scope>
    <source>
        <strain evidence="2">Expedition CK06-06</strain>
    </source>
</reference>
<dbReference type="Pfam" id="PF21956">
    <property type="entry name" value="DUF6922"/>
    <property type="match status" value="1"/>
</dbReference>
<feature type="domain" description="DUF6922" evidence="1">
    <location>
        <begin position="11"/>
        <end position="62"/>
    </location>
</feature>